<evidence type="ECO:0008006" key="4">
    <source>
        <dbReference type="Google" id="ProtNLM"/>
    </source>
</evidence>
<proteinExistence type="predicted"/>
<comment type="caution">
    <text evidence="2">The sequence shown here is derived from an EMBL/GenBank/DDBJ whole genome shotgun (WGS) entry which is preliminary data.</text>
</comment>
<name>A0ABV7EAI6_9SPHN</name>
<dbReference type="RefSeq" id="WP_336917169.1">
    <property type="nucleotide sequence ID" value="NZ_JBANRN010000001.1"/>
</dbReference>
<keyword evidence="3" id="KW-1185">Reference proteome</keyword>
<evidence type="ECO:0000256" key="1">
    <source>
        <dbReference type="SAM" id="MobiDB-lite"/>
    </source>
</evidence>
<gene>
    <name evidence="2" type="ORF">ACFODK_01715</name>
</gene>
<feature type="region of interest" description="Disordered" evidence="1">
    <location>
        <begin position="40"/>
        <end position="73"/>
    </location>
</feature>
<dbReference type="Proteomes" id="UP001595378">
    <property type="component" value="Unassembled WGS sequence"/>
</dbReference>
<feature type="compositionally biased region" description="Pro residues" evidence="1">
    <location>
        <begin position="60"/>
        <end position="72"/>
    </location>
</feature>
<accession>A0ABV7EAI6</accession>
<reference evidence="3" key="1">
    <citation type="journal article" date="2019" name="Int. J. Syst. Evol. Microbiol.">
        <title>The Global Catalogue of Microorganisms (GCM) 10K type strain sequencing project: providing services to taxonomists for standard genome sequencing and annotation.</title>
        <authorList>
            <consortium name="The Broad Institute Genomics Platform"/>
            <consortium name="The Broad Institute Genome Sequencing Center for Infectious Disease"/>
            <person name="Wu L."/>
            <person name="Ma J."/>
        </authorList>
    </citation>
    <scope>NUCLEOTIDE SEQUENCE [LARGE SCALE GENOMIC DNA]</scope>
    <source>
        <strain evidence="3">KCTC 52606</strain>
    </source>
</reference>
<evidence type="ECO:0000313" key="2">
    <source>
        <dbReference type="EMBL" id="MFC3099607.1"/>
    </source>
</evidence>
<dbReference type="Gene3D" id="3.40.470.10">
    <property type="entry name" value="Uracil-DNA glycosylase-like domain"/>
    <property type="match status" value="1"/>
</dbReference>
<protein>
    <recommendedName>
        <fullName evidence="4">Uracil-DNA glycosylase-like domain-containing protein</fullName>
    </recommendedName>
</protein>
<evidence type="ECO:0000313" key="3">
    <source>
        <dbReference type="Proteomes" id="UP001595378"/>
    </source>
</evidence>
<organism evidence="2 3">
    <name type="scientific">Alteraurantiacibacter lauratis</name>
    <dbReference type="NCBI Taxonomy" id="2054627"/>
    <lineage>
        <taxon>Bacteria</taxon>
        <taxon>Pseudomonadati</taxon>
        <taxon>Pseudomonadota</taxon>
        <taxon>Alphaproteobacteria</taxon>
        <taxon>Sphingomonadales</taxon>
        <taxon>Erythrobacteraceae</taxon>
        <taxon>Alteraurantiacibacter</taxon>
    </lineage>
</organism>
<dbReference type="SUPFAM" id="SSF52141">
    <property type="entry name" value="Uracil-DNA glycosylase-like"/>
    <property type="match status" value="1"/>
</dbReference>
<dbReference type="EMBL" id="JBHRSU010000001">
    <property type="protein sequence ID" value="MFC3099607.1"/>
    <property type="molecule type" value="Genomic_DNA"/>
</dbReference>
<sequence>MESRPSPGPSADLAEQFAAAIAWWRDAGVDCDFADSPVRWMQDATDAQGKPSGVAEQEPAPRPEQPVPPPLPRIGGERANWPTSFAEFVPWWLTEPSLGPPARRIAPRGVASAALMVLVPMPEAEDHDHLLSGRHGTLIANMQRAMGLAPDAICVAAALPSHLPHPGWDSLRTSGLGDVLLHLLDLAAPQRLLVLGMDILPLLGLDKRRGVQQLPLNEGALPLLASHAPDNLLANSVARAQLWERWLEWTDTL</sequence>
<dbReference type="InterPro" id="IPR036895">
    <property type="entry name" value="Uracil-DNA_glycosylase-like_sf"/>
</dbReference>